<evidence type="ECO:0000256" key="4">
    <source>
        <dbReference type="ARBA" id="ARBA00022597"/>
    </source>
</evidence>
<proteinExistence type="inferred from homology"/>
<accession>A0AAN8F7Q3</accession>
<dbReference type="Gene3D" id="1.20.1280.290">
    <property type="match status" value="2"/>
</dbReference>
<dbReference type="InterPro" id="IPR047664">
    <property type="entry name" value="SWEET"/>
</dbReference>
<dbReference type="GO" id="GO:0051119">
    <property type="term" value="F:sugar transmembrane transporter activity"/>
    <property type="evidence" value="ECO:0007669"/>
    <property type="project" value="InterPro"/>
</dbReference>
<comment type="function">
    <text evidence="9">Mediates sugar transport across membranes.</text>
</comment>
<keyword evidence="5 9" id="KW-0812">Transmembrane</keyword>
<comment type="subcellular location">
    <subcellularLocation>
        <location evidence="9">Cell membrane</location>
        <topology evidence="9">Multi-pass membrane protein</topology>
    </subcellularLocation>
    <subcellularLocation>
        <location evidence="1">Endomembrane system</location>
        <topology evidence="1">Multi-pass membrane protein</topology>
    </subcellularLocation>
</comment>
<gene>
    <name evidence="10" type="ORF">GCK32_014306</name>
</gene>
<sequence length="257" mass="28997">MYITQMFSKSFSNVLVVGSTCCYPPSIQMELSISSIFALYTSNLLWSLFLTSTALHAIALITSPMQAVLKWYRRQSSDSDTCLPYLCAVIGSGLWLRYSIFIQDTKLILLQTYAVIMQSFFLIALIFYRSKKRRLIRLVILIATVIFLVFYYIQGMNEDDGKQATGSIASAAQIAGSLVCPYLIYKAVSSRCIDFVPLAPVAFTWIMELHAIIYSIGLDDFYMLLANTIFFCMDGSLLAMFFVFPTEKPKNCNVQTS</sequence>
<comment type="caution">
    <text evidence="10">The sequence shown here is derived from an EMBL/GenBank/DDBJ whole genome shotgun (WGS) entry which is preliminary data.</text>
</comment>
<dbReference type="PANTHER" id="PTHR10791">
    <property type="entry name" value="RAG1-ACTIVATING PROTEIN 1"/>
    <property type="match status" value="1"/>
</dbReference>
<feature type="transmembrane region" description="Helical" evidence="9">
    <location>
        <begin position="83"/>
        <end position="102"/>
    </location>
</feature>
<dbReference type="InterPro" id="IPR004316">
    <property type="entry name" value="SWEET_rpt"/>
</dbReference>
<comment type="similarity">
    <text evidence="2 9">Belongs to the SWEET sugar transporter family.</text>
</comment>
<organism evidence="10 11">
    <name type="scientific">Trichostrongylus colubriformis</name>
    <name type="common">Black scour worm</name>
    <dbReference type="NCBI Taxonomy" id="6319"/>
    <lineage>
        <taxon>Eukaryota</taxon>
        <taxon>Metazoa</taxon>
        <taxon>Ecdysozoa</taxon>
        <taxon>Nematoda</taxon>
        <taxon>Chromadorea</taxon>
        <taxon>Rhabditida</taxon>
        <taxon>Rhabditina</taxon>
        <taxon>Rhabditomorpha</taxon>
        <taxon>Strongyloidea</taxon>
        <taxon>Trichostrongylidae</taxon>
        <taxon>Trichostrongylus</taxon>
    </lineage>
</organism>
<evidence type="ECO:0000256" key="6">
    <source>
        <dbReference type="ARBA" id="ARBA00022737"/>
    </source>
</evidence>
<keyword evidence="8 9" id="KW-0472">Membrane</keyword>
<dbReference type="Proteomes" id="UP001331761">
    <property type="component" value="Unassembled WGS sequence"/>
</dbReference>
<dbReference type="Pfam" id="PF03083">
    <property type="entry name" value="MtN3_slv"/>
    <property type="match status" value="1"/>
</dbReference>
<feature type="transmembrane region" description="Helical" evidence="9">
    <location>
        <begin position="135"/>
        <end position="153"/>
    </location>
</feature>
<dbReference type="EMBL" id="WIXE01020831">
    <property type="protein sequence ID" value="KAK5968922.1"/>
    <property type="molecule type" value="Genomic_DNA"/>
</dbReference>
<keyword evidence="6" id="KW-0677">Repeat</keyword>
<feature type="transmembrane region" description="Helical" evidence="9">
    <location>
        <begin position="196"/>
        <end position="216"/>
    </location>
</feature>
<dbReference type="GO" id="GO:0005886">
    <property type="term" value="C:plasma membrane"/>
    <property type="evidence" value="ECO:0007669"/>
    <property type="project" value="UniProtKB-SubCell"/>
</dbReference>
<evidence type="ECO:0000256" key="8">
    <source>
        <dbReference type="ARBA" id="ARBA00023136"/>
    </source>
</evidence>
<evidence type="ECO:0000256" key="7">
    <source>
        <dbReference type="ARBA" id="ARBA00022989"/>
    </source>
</evidence>
<keyword evidence="4 9" id="KW-0762">Sugar transport</keyword>
<evidence type="ECO:0000313" key="10">
    <source>
        <dbReference type="EMBL" id="KAK5968922.1"/>
    </source>
</evidence>
<evidence type="ECO:0000256" key="2">
    <source>
        <dbReference type="ARBA" id="ARBA00007809"/>
    </source>
</evidence>
<evidence type="ECO:0000256" key="5">
    <source>
        <dbReference type="ARBA" id="ARBA00022692"/>
    </source>
</evidence>
<reference evidence="10 11" key="1">
    <citation type="submission" date="2019-10" db="EMBL/GenBank/DDBJ databases">
        <title>Assembly and Annotation for the nematode Trichostrongylus colubriformis.</title>
        <authorList>
            <person name="Martin J."/>
        </authorList>
    </citation>
    <scope>NUCLEOTIDE SEQUENCE [LARGE SCALE GENOMIC DNA]</scope>
    <source>
        <strain evidence="10">G859</strain>
        <tissue evidence="10">Whole worm</tissue>
    </source>
</reference>
<keyword evidence="11" id="KW-1185">Reference proteome</keyword>
<protein>
    <recommendedName>
        <fullName evidence="9">Sugar transporter SWEET</fullName>
    </recommendedName>
</protein>
<keyword evidence="7 9" id="KW-1133">Transmembrane helix</keyword>
<evidence type="ECO:0000256" key="9">
    <source>
        <dbReference type="RuleBase" id="RU910715"/>
    </source>
</evidence>
<name>A0AAN8F7Q3_TRICO</name>
<feature type="transmembrane region" description="Helical" evidence="9">
    <location>
        <begin position="108"/>
        <end position="128"/>
    </location>
</feature>
<dbReference type="PANTHER" id="PTHR10791:SF233">
    <property type="entry name" value="SUGAR TRANSPORTER SWEET"/>
    <property type="match status" value="1"/>
</dbReference>
<evidence type="ECO:0000256" key="3">
    <source>
        <dbReference type="ARBA" id="ARBA00022448"/>
    </source>
</evidence>
<feature type="transmembrane region" description="Helical" evidence="9">
    <location>
        <begin position="165"/>
        <end position="184"/>
    </location>
</feature>
<feature type="transmembrane region" description="Helical" evidence="9">
    <location>
        <begin position="44"/>
        <end position="62"/>
    </location>
</feature>
<evidence type="ECO:0000256" key="1">
    <source>
        <dbReference type="ARBA" id="ARBA00004127"/>
    </source>
</evidence>
<feature type="transmembrane region" description="Helical" evidence="9">
    <location>
        <begin position="222"/>
        <end position="244"/>
    </location>
</feature>
<dbReference type="AlphaFoldDB" id="A0AAN8F7Q3"/>
<evidence type="ECO:0000313" key="11">
    <source>
        <dbReference type="Proteomes" id="UP001331761"/>
    </source>
</evidence>
<dbReference type="GO" id="GO:0012505">
    <property type="term" value="C:endomembrane system"/>
    <property type="evidence" value="ECO:0007669"/>
    <property type="project" value="UniProtKB-SubCell"/>
</dbReference>
<keyword evidence="3 9" id="KW-0813">Transport</keyword>